<feature type="compositionally biased region" description="Gly residues" evidence="1">
    <location>
        <begin position="150"/>
        <end position="160"/>
    </location>
</feature>
<feature type="compositionally biased region" description="Gly residues" evidence="1">
    <location>
        <begin position="112"/>
        <end position="124"/>
    </location>
</feature>
<gene>
    <name evidence="2" type="ORF">S40285_10151</name>
</gene>
<protein>
    <submittedName>
        <fullName evidence="2">Uncharacterized protein</fullName>
    </submittedName>
</protein>
<evidence type="ECO:0000313" key="3">
    <source>
        <dbReference type="Proteomes" id="UP000028524"/>
    </source>
</evidence>
<feature type="region of interest" description="Disordered" evidence="1">
    <location>
        <begin position="66"/>
        <end position="160"/>
    </location>
</feature>
<accession>A0A084R184</accession>
<reference evidence="2 3" key="1">
    <citation type="journal article" date="2014" name="BMC Genomics">
        <title>Comparative genome sequencing reveals chemotype-specific gene clusters in the toxigenic black mold Stachybotrys.</title>
        <authorList>
            <person name="Semeiks J."/>
            <person name="Borek D."/>
            <person name="Otwinowski Z."/>
            <person name="Grishin N.V."/>
        </authorList>
    </citation>
    <scope>NUCLEOTIDE SEQUENCE [LARGE SCALE GENOMIC DNA]</scope>
    <source>
        <strain evidence="2 3">IBT 40285</strain>
    </source>
</reference>
<dbReference type="AlphaFoldDB" id="A0A084R184"/>
<evidence type="ECO:0000256" key="1">
    <source>
        <dbReference type="SAM" id="MobiDB-lite"/>
    </source>
</evidence>
<keyword evidence="3" id="KW-1185">Reference proteome</keyword>
<feature type="compositionally biased region" description="Polar residues" evidence="1">
    <location>
        <begin position="88"/>
        <end position="100"/>
    </location>
</feature>
<dbReference type="InParanoid" id="A0A084R184"/>
<evidence type="ECO:0000313" key="2">
    <source>
        <dbReference type="EMBL" id="KFA69969.1"/>
    </source>
</evidence>
<sequence length="160" mass="16148">MGCGLSNPKAAVQNESTELELPRIDAVRRISDPPRKQSHVARYPGTGPDGYPTVIVRPALGTSIIQNRDGHAANGLQPRGGDGFDNYPSISISHPTQPSFVITFHGPHGQDASGGGGNTQGGAIHGESSDGGDFQSGIAYHGASNAGGHISDGGAGAGGD</sequence>
<organism evidence="2 3">
    <name type="scientific">Stachybotrys chlorohalonatus (strain IBT 40285)</name>
    <dbReference type="NCBI Taxonomy" id="1283841"/>
    <lineage>
        <taxon>Eukaryota</taxon>
        <taxon>Fungi</taxon>
        <taxon>Dikarya</taxon>
        <taxon>Ascomycota</taxon>
        <taxon>Pezizomycotina</taxon>
        <taxon>Sordariomycetes</taxon>
        <taxon>Hypocreomycetidae</taxon>
        <taxon>Hypocreales</taxon>
        <taxon>Stachybotryaceae</taxon>
        <taxon>Stachybotrys</taxon>
    </lineage>
</organism>
<dbReference type="HOGENOM" id="CLU_1653275_0_0_1"/>
<proteinExistence type="predicted"/>
<name>A0A084R184_STAC4</name>
<dbReference type="Proteomes" id="UP000028524">
    <property type="component" value="Unassembled WGS sequence"/>
</dbReference>
<dbReference type="EMBL" id="KL659316">
    <property type="protein sequence ID" value="KFA69969.1"/>
    <property type="molecule type" value="Genomic_DNA"/>
</dbReference>